<dbReference type="CDD" id="cd03808">
    <property type="entry name" value="GT4_CapM-like"/>
    <property type="match status" value="1"/>
</dbReference>
<dbReference type="SUPFAM" id="SSF53756">
    <property type="entry name" value="UDP-Glycosyltransferase/glycogen phosphorylase"/>
    <property type="match status" value="1"/>
</dbReference>
<evidence type="ECO:0000259" key="2">
    <source>
        <dbReference type="Pfam" id="PF13439"/>
    </source>
</evidence>
<accession>F8FQG6</accession>
<dbReference type="Proteomes" id="UP000006620">
    <property type="component" value="Chromosome"/>
</dbReference>
<evidence type="ECO:0000313" key="4">
    <source>
        <dbReference type="Proteomes" id="UP000006620"/>
    </source>
</evidence>
<dbReference type="AlphaFoldDB" id="F8FQG6"/>
<sequence length="382" mass="42861">MKYRVCHISESTSGGVYTHLIQLAKHLNQEMFDQTYILSSIKNESLKEQKSFFGHSLIIADMKREISLLGDLKSLLQITRYLRANKFDVIHCHSSKAGVIGRIAAFLTGHPTVFYTPHSFSFHAFNSKLKNAFFMGIERCMASFTTRLICVSLGEARLAVNSKVVPSSKIRVILNGVDQDPVYKEGILTETYRPLAVDNAPRLISFVGRLSKQKNPHMAVEAMKYVTTPNTQLILMGGGPLEKELKAFADTIGVSNKVRFMGDVSQVRPLLRECELFVSTSLWESMPYAILEAMAESVPIIATEIDGVTDLIKHNETGALVSPFDSQGLGKLIDEFLRDKQKSRQLAIRAQEWIRKNHTIEGMITKLEKLYLSPQGDEDVYA</sequence>
<feature type="domain" description="Glycosyl transferase family 1" evidence="1">
    <location>
        <begin position="196"/>
        <end position="353"/>
    </location>
</feature>
<dbReference type="InterPro" id="IPR001296">
    <property type="entry name" value="Glyco_trans_1"/>
</dbReference>
<keyword evidence="3" id="KW-0808">Transferase</keyword>
<protein>
    <submittedName>
        <fullName evidence="3">Glycosyl transferase group 1</fullName>
    </submittedName>
</protein>
<dbReference type="EMBL" id="CP002869">
    <property type="protein sequence ID" value="AEI39227.1"/>
    <property type="molecule type" value="Genomic_DNA"/>
</dbReference>
<dbReference type="GO" id="GO:0016757">
    <property type="term" value="F:glycosyltransferase activity"/>
    <property type="evidence" value="ECO:0007669"/>
    <property type="project" value="InterPro"/>
</dbReference>
<evidence type="ECO:0000313" key="3">
    <source>
        <dbReference type="EMBL" id="AEI39227.1"/>
    </source>
</evidence>
<dbReference type="PATRIC" id="fig|1036673.3.peg.551"/>
<evidence type="ECO:0000259" key="1">
    <source>
        <dbReference type="Pfam" id="PF00534"/>
    </source>
</evidence>
<organism evidence="3 4">
    <name type="scientific">Paenibacillus mucilaginosus (strain KNP414)</name>
    <dbReference type="NCBI Taxonomy" id="1036673"/>
    <lineage>
        <taxon>Bacteria</taxon>
        <taxon>Bacillati</taxon>
        <taxon>Bacillota</taxon>
        <taxon>Bacilli</taxon>
        <taxon>Bacillales</taxon>
        <taxon>Paenibacillaceae</taxon>
        <taxon>Paenibacillus</taxon>
    </lineage>
</organism>
<dbReference type="RefSeq" id="WP_013914393.1">
    <property type="nucleotide sequence ID" value="NC_015690.1"/>
</dbReference>
<dbReference type="Pfam" id="PF13439">
    <property type="entry name" value="Glyco_transf_4"/>
    <property type="match status" value="1"/>
</dbReference>
<dbReference type="HOGENOM" id="CLU_009583_0_3_9"/>
<dbReference type="PANTHER" id="PTHR45947">
    <property type="entry name" value="SULFOQUINOVOSYL TRANSFERASE SQD2"/>
    <property type="match status" value="1"/>
</dbReference>
<gene>
    <name evidence="3" type="ordered locus">KNP414_00623</name>
</gene>
<dbReference type="KEGG" id="pms:KNP414_00623"/>
<dbReference type="InterPro" id="IPR050194">
    <property type="entry name" value="Glycosyltransferase_grp1"/>
</dbReference>
<feature type="domain" description="Glycosyltransferase subfamily 4-like N-terminal" evidence="2">
    <location>
        <begin position="14"/>
        <end position="179"/>
    </location>
</feature>
<reference evidence="4" key="1">
    <citation type="submission" date="2011-06" db="EMBL/GenBank/DDBJ databases">
        <title>Complete genome sequence of Paenibacillus mucilaginosus KNP414.</title>
        <authorList>
            <person name="Wang J."/>
            <person name="Hu S."/>
            <person name="Hu X."/>
            <person name="Zhang B."/>
            <person name="Dong D."/>
            <person name="Zhang S."/>
            <person name="Zhao K."/>
            <person name="Wu D."/>
        </authorList>
    </citation>
    <scope>NUCLEOTIDE SEQUENCE [LARGE SCALE GENOMIC DNA]</scope>
    <source>
        <strain evidence="4">KNP414</strain>
    </source>
</reference>
<dbReference type="Pfam" id="PF00534">
    <property type="entry name" value="Glycos_transf_1"/>
    <property type="match status" value="1"/>
</dbReference>
<dbReference type="PANTHER" id="PTHR45947:SF3">
    <property type="entry name" value="SULFOQUINOVOSYL TRANSFERASE SQD2"/>
    <property type="match status" value="1"/>
</dbReference>
<name>F8FQG6_PAEMK</name>
<dbReference type="InterPro" id="IPR028098">
    <property type="entry name" value="Glyco_trans_4-like_N"/>
</dbReference>
<reference evidence="3 4" key="2">
    <citation type="journal article" date="2013" name="Genome Announc.">
        <title>Genome Sequence of Growth-Improving Paenibacillus mucilaginosus Strain KNP414.</title>
        <authorList>
            <person name="Lu J.J."/>
            <person name="Wang J.F."/>
            <person name="Hu X.F."/>
        </authorList>
    </citation>
    <scope>NUCLEOTIDE SEQUENCE [LARGE SCALE GENOMIC DNA]</scope>
    <source>
        <strain evidence="3 4">KNP414</strain>
    </source>
</reference>
<dbReference type="Gene3D" id="3.40.50.2000">
    <property type="entry name" value="Glycogen Phosphorylase B"/>
    <property type="match status" value="2"/>
</dbReference>
<proteinExistence type="predicted"/>